<gene>
    <name evidence="2" type="ORF">PB1_08797</name>
</gene>
<keyword evidence="3" id="KW-1185">Reference proteome</keyword>
<keyword evidence="2" id="KW-0808">Transferase</keyword>
<dbReference type="GO" id="GO:0016747">
    <property type="term" value="F:acyltransferase activity, transferring groups other than amino-acyl groups"/>
    <property type="evidence" value="ECO:0007669"/>
    <property type="project" value="InterPro"/>
</dbReference>
<name>I3E1S4_BACMT</name>
<dbReference type="PROSITE" id="PS51186">
    <property type="entry name" value="GNAT"/>
    <property type="match status" value="1"/>
</dbReference>
<dbReference type="InterPro" id="IPR000182">
    <property type="entry name" value="GNAT_dom"/>
</dbReference>
<dbReference type="CDD" id="cd04301">
    <property type="entry name" value="NAT_SF"/>
    <property type="match status" value="1"/>
</dbReference>
<dbReference type="NCBIfam" id="TIGR04045">
    <property type="entry name" value="MSMEG_0567_GNAT"/>
    <property type="match status" value="1"/>
</dbReference>
<feature type="domain" description="N-acetyltransferase" evidence="1">
    <location>
        <begin position="4"/>
        <end position="149"/>
    </location>
</feature>
<evidence type="ECO:0000313" key="2">
    <source>
        <dbReference type="EMBL" id="EIJ80445.1"/>
    </source>
</evidence>
<proteinExistence type="predicted"/>
<dbReference type="InterPro" id="IPR016181">
    <property type="entry name" value="Acyl_CoA_acyltransferase"/>
</dbReference>
<dbReference type="SUPFAM" id="SSF55729">
    <property type="entry name" value="Acyl-CoA N-acyltransferases (Nat)"/>
    <property type="match status" value="1"/>
</dbReference>
<dbReference type="STRING" id="997296.PB1_08797"/>
<accession>I3E1S4</accession>
<dbReference type="Proteomes" id="UP000010523">
    <property type="component" value="Unassembled WGS sequence"/>
</dbReference>
<dbReference type="Pfam" id="PF00583">
    <property type="entry name" value="Acetyltransf_1"/>
    <property type="match status" value="1"/>
</dbReference>
<reference evidence="2 3" key="1">
    <citation type="journal article" date="2012" name="Appl. Environ. Microbiol.">
        <title>Genome Sequence of Thermotolerant Bacillus methanolicus: Features and Regulation Related to Methylotrophy and Production of L-Lysine and L-Glutamate from Methanol.</title>
        <authorList>
            <person name="Heggeset T.M."/>
            <person name="Krog A."/>
            <person name="Balzer S."/>
            <person name="Wentzel A."/>
            <person name="Ellingsen T.E."/>
            <person name="Brautaset T."/>
        </authorList>
    </citation>
    <scope>NUCLEOTIDE SEQUENCE [LARGE SCALE GENOMIC DNA]</scope>
    <source>
        <strain evidence="2 3">PB1</strain>
    </source>
</reference>
<dbReference type="AlphaFoldDB" id="I3E1S4"/>
<comment type="caution">
    <text evidence="2">The sequence shown here is derived from an EMBL/GenBank/DDBJ whole genome shotgun (WGS) entry which is preliminary data.</text>
</comment>
<protein>
    <submittedName>
        <fullName evidence="2">GCN5-related N-acetyltransferase</fullName>
    </submittedName>
</protein>
<dbReference type="PATRIC" id="fig|997296.3.peg.1868"/>
<evidence type="ECO:0000259" key="1">
    <source>
        <dbReference type="PROSITE" id="PS51186"/>
    </source>
</evidence>
<dbReference type="eggNOG" id="COG2153">
    <property type="taxonomic scope" value="Bacteria"/>
</dbReference>
<organism evidence="2 3">
    <name type="scientific">Bacillus methanolicus PB1</name>
    <dbReference type="NCBI Taxonomy" id="997296"/>
    <lineage>
        <taxon>Bacteria</taxon>
        <taxon>Bacillati</taxon>
        <taxon>Bacillota</taxon>
        <taxon>Bacilli</taxon>
        <taxon>Bacillales</taxon>
        <taxon>Bacillaceae</taxon>
        <taxon>Bacillus</taxon>
    </lineage>
</organism>
<dbReference type="InterPro" id="IPR024035">
    <property type="entry name" value="MSMEG_0567_GNAT"/>
</dbReference>
<evidence type="ECO:0000313" key="3">
    <source>
        <dbReference type="Proteomes" id="UP000010523"/>
    </source>
</evidence>
<dbReference type="RefSeq" id="WP_003351902.1">
    <property type="nucleotide sequence ID" value="NZ_AFEU01000002.1"/>
</dbReference>
<dbReference type="OrthoDB" id="9790865at2"/>
<dbReference type="EMBL" id="AFEU01000002">
    <property type="protein sequence ID" value="EIJ80445.1"/>
    <property type="molecule type" value="Genomic_DNA"/>
</dbReference>
<sequence length="169" mass="19650">MKFCEIRAAESKEEIQKALELRRMVFVDEQHMFEENDLDEFDDGAIYLNAWSRRKDLLIGTVRCYRDKEKPNVWWGGRLAVHPDYRTRGIGVYLIRAAVDTVKKQQASRFLASVQLQNIELFKKLGWEPIGESFVFHGHPHQIMEVDFNVFHASPSQSAGRKQQAVEAL</sequence>
<dbReference type="Gene3D" id="3.40.630.30">
    <property type="match status" value="1"/>
</dbReference>